<feature type="modified residue" description="4-aspartylphosphate" evidence="6 8">
    <location>
        <position position="57"/>
    </location>
</feature>
<name>L0K6R9_HALHC</name>
<evidence type="ECO:0000259" key="10">
    <source>
        <dbReference type="PROSITE" id="PS50110"/>
    </source>
</evidence>
<evidence type="ECO:0000256" key="6">
    <source>
        <dbReference type="HAMAP-Rule" id="MF_00099"/>
    </source>
</evidence>
<accession>L0K6R9</accession>
<dbReference type="NCBIfam" id="NF009206">
    <property type="entry name" value="PRK12555.1"/>
    <property type="match status" value="1"/>
</dbReference>
<dbReference type="InterPro" id="IPR011006">
    <property type="entry name" value="CheY-like_superfamily"/>
</dbReference>
<feature type="domain" description="Response regulatory" evidence="10">
    <location>
        <begin position="6"/>
        <end position="123"/>
    </location>
</feature>
<keyword evidence="3 6" id="KW-0378">Hydrolase</keyword>
<dbReference type="Proteomes" id="UP000010880">
    <property type="component" value="Chromosome"/>
</dbReference>
<evidence type="ECO:0000256" key="3">
    <source>
        <dbReference type="ARBA" id="ARBA00022801"/>
    </source>
</evidence>
<keyword evidence="6 8" id="KW-0597">Phosphoprotein</keyword>
<sequence length="358" mass="39313">MASKIKVLVVDDSAFMRKVVSELLEEDREIEVIDKARNGRDALRKIEKHTPDVITLDVEMPKMNGLDFLKRLKGKKAIPVIMLSSITTEDSKATIKALELGAFDFISKPSGSISLDIEKVQDDLIEKVKLAAQTKVKRKLRRQFRSERKKKPKLNQQISASQESTVKNISNNQEKLVIIGASTGGPRAVKEVVSKLPADLNAAVLIVQHMPAGFTASLAQRLNKTSQLKVKEAQEGDRLEAGVALVAPGDYHMLIKNNKVQLTKGPKVHNVRPAIDKTIGSVVKEYQNQIVGVLLTGMGKDGAKGLKLIKEFGGQTIAQDEATSVVYGMPRVAFELGAVDSVKRIYKISNELVSMVNK</sequence>
<dbReference type="KEGG" id="hhl:Halha_1001"/>
<evidence type="ECO:0000256" key="9">
    <source>
        <dbReference type="SAM" id="MobiDB-lite"/>
    </source>
</evidence>
<evidence type="ECO:0000313" key="13">
    <source>
        <dbReference type="Proteomes" id="UP000010880"/>
    </source>
</evidence>
<feature type="compositionally biased region" description="Polar residues" evidence="9">
    <location>
        <begin position="154"/>
        <end position="165"/>
    </location>
</feature>
<comment type="catalytic activity">
    <reaction evidence="6">
        <text>L-glutaminyl-[protein] + H2O = L-glutamyl-[protein] + NH4(+)</text>
        <dbReference type="Rhea" id="RHEA:16441"/>
        <dbReference type="Rhea" id="RHEA-COMP:10207"/>
        <dbReference type="Rhea" id="RHEA-COMP:10208"/>
        <dbReference type="ChEBI" id="CHEBI:15377"/>
        <dbReference type="ChEBI" id="CHEBI:28938"/>
        <dbReference type="ChEBI" id="CHEBI:29973"/>
        <dbReference type="ChEBI" id="CHEBI:30011"/>
        <dbReference type="EC" id="3.5.1.44"/>
    </reaction>
</comment>
<dbReference type="GO" id="GO:0005737">
    <property type="term" value="C:cytoplasm"/>
    <property type="evidence" value="ECO:0007669"/>
    <property type="project" value="UniProtKB-SubCell"/>
</dbReference>
<dbReference type="CDD" id="cd16432">
    <property type="entry name" value="CheB_Rec"/>
    <property type="match status" value="1"/>
</dbReference>
<dbReference type="STRING" id="748449.Halha_1001"/>
<evidence type="ECO:0000259" key="11">
    <source>
        <dbReference type="PROSITE" id="PS50122"/>
    </source>
</evidence>
<dbReference type="PROSITE" id="PS50110">
    <property type="entry name" value="RESPONSE_REGULATORY"/>
    <property type="match status" value="1"/>
</dbReference>
<dbReference type="Pfam" id="PF01339">
    <property type="entry name" value="CheB_methylest"/>
    <property type="match status" value="1"/>
</dbReference>
<dbReference type="InterPro" id="IPR008248">
    <property type="entry name" value="CheB-like"/>
</dbReference>
<dbReference type="PANTHER" id="PTHR42872">
    <property type="entry name" value="PROTEIN-GLUTAMATE METHYLESTERASE/PROTEIN-GLUTAMINE GLUTAMINASE"/>
    <property type="match status" value="1"/>
</dbReference>
<evidence type="ECO:0000256" key="5">
    <source>
        <dbReference type="ARBA" id="ARBA00048267"/>
    </source>
</evidence>
<comment type="subcellular location">
    <subcellularLocation>
        <location evidence="6">Cytoplasm</location>
    </subcellularLocation>
</comment>
<evidence type="ECO:0000313" key="12">
    <source>
        <dbReference type="EMBL" id="AGB40962.1"/>
    </source>
</evidence>
<dbReference type="eggNOG" id="COG2201">
    <property type="taxonomic scope" value="Bacteria"/>
</dbReference>
<keyword evidence="13" id="KW-1185">Reference proteome</keyword>
<comment type="catalytic activity">
    <reaction evidence="5 6">
        <text>[protein]-L-glutamate 5-O-methyl ester + H2O = L-glutamyl-[protein] + methanol + H(+)</text>
        <dbReference type="Rhea" id="RHEA:23236"/>
        <dbReference type="Rhea" id="RHEA-COMP:10208"/>
        <dbReference type="Rhea" id="RHEA-COMP:10311"/>
        <dbReference type="ChEBI" id="CHEBI:15377"/>
        <dbReference type="ChEBI" id="CHEBI:15378"/>
        <dbReference type="ChEBI" id="CHEBI:17790"/>
        <dbReference type="ChEBI" id="CHEBI:29973"/>
        <dbReference type="ChEBI" id="CHEBI:82795"/>
        <dbReference type="EC" id="3.1.1.61"/>
    </reaction>
</comment>
<dbReference type="InterPro" id="IPR001789">
    <property type="entry name" value="Sig_transdc_resp-reg_receiver"/>
</dbReference>
<evidence type="ECO:0000256" key="7">
    <source>
        <dbReference type="PROSITE-ProRule" id="PRU00050"/>
    </source>
</evidence>
<feature type="active site" evidence="6 7">
    <location>
        <position position="182"/>
    </location>
</feature>
<evidence type="ECO:0000256" key="4">
    <source>
        <dbReference type="ARBA" id="ARBA00024867"/>
    </source>
</evidence>
<dbReference type="CDD" id="cd17541">
    <property type="entry name" value="REC_CheB-like"/>
    <property type="match status" value="1"/>
</dbReference>
<dbReference type="RefSeq" id="WP_015326687.1">
    <property type="nucleotide sequence ID" value="NC_019978.1"/>
</dbReference>
<dbReference type="GO" id="GO:0006935">
    <property type="term" value="P:chemotaxis"/>
    <property type="evidence" value="ECO:0007669"/>
    <property type="project" value="UniProtKB-UniRule"/>
</dbReference>
<comment type="PTM">
    <text evidence="6">Phosphorylated by CheA. Phosphorylation of the N-terminal regulatory domain activates the methylesterase activity.</text>
</comment>
<evidence type="ECO:0000256" key="1">
    <source>
        <dbReference type="ARBA" id="ARBA00022490"/>
    </source>
</evidence>
<dbReference type="InterPro" id="IPR035909">
    <property type="entry name" value="CheB_C"/>
</dbReference>
<dbReference type="EC" id="3.1.1.61" evidence="6"/>
<reference evidence="13" key="1">
    <citation type="submission" date="2012-02" db="EMBL/GenBank/DDBJ databases">
        <title>The complete genome of Halobacteroides halobius DSM 5150.</title>
        <authorList>
            <person name="Lucas S."/>
            <person name="Copeland A."/>
            <person name="Lapidus A."/>
            <person name="Glavina del Rio T."/>
            <person name="Dalin E."/>
            <person name="Tice H."/>
            <person name="Bruce D."/>
            <person name="Goodwin L."/>
            <person name="Pitluck S."/>
            <person name="Peters L."/>
            <person name="Mikhailova N."/>
            <person name="Gu W."/>
            <person name="Kyrpides N."/>
            <person name="Mavromatis K."/>
            <person name="Ivanova N."/>
            <person name="Brettin T."/>
            <person name="Detter J.C."/>
            <person name="Han C."/>
            <person name="Larimer F."/>
            <person name="Land M."/>
            <person name="Hauser L."/>
            <person name="Markowitz V."/>
            <person name="Cheng J.-F."/>
            <person name="Hugenholtz P."/>
            <person name="Woyke T."/>
            <person name="Wu D."/>
            <person name="Tindall B."/>
            <person name="Pomrenke H."/>
            <person name="Brambilla E."/>
            <person name="Klenk H.-P."/>
            <person name="Eisen J.A."/>
        </authorList>
    </citation>
    <scope>NUCLEOTIDE SEQUENCE [LARGE SCALE GENOMIC DNA]</scope>
    <source>
        <strain evidence="13">ATCC 35273 / DSM 5150 / MD-1</strain>
    </source>
</reference>
<feature type="domain" description="CheB-type methylesterase" evidence="11">
    <location>
        <begin position="170"/>
        <end position="358"/>
    </location>
</feature>
<keyword evidence="2 6" id="KW-0145">Chemotaxis</keyword>
<protein>
    <recommendedName>
        <fullName evidence="6">Protein-glutamate methylesterase/protein-glutamine glutaminase</fullName>
        <ecNumber evidence="6">3.1.1.61</ecNumber>
        <ecNumber evidence="6">3.5.1.44</ecNumber>
    </recommendedName>
</protein>
<dbReference type="GO" id="GO:0000156">
    <property type="term" value="F:phosphorelay response regulator activity"/>
    <property type="evidence" value="ECO:0007669"/>
    <property type="project" value="InterPro"/>
</dbReference>
<dbReference type="PANTHER" id="PTHR42872:SF6">
    <property type="entry name" value="PROTEIN-GLUTAMATE METHYLESTERASE_PROTEIN-GLUTAMINE GLUTAMINASE"/>
    <property type="match status" value="1"/>
</dbReference>
<keyword evidence="1 6" id="KW-0963">Cytoplasm</keyword>
<comment type="function">
    <text evidence="6">Involved in chemotaxis. Part of a chemotaxis signal transduction system that modulates chemotaxis in response to various stimuli. Catalyzes the demethylation of specific methylglutamate residues introduced into the chemoreceptors (methyl-accepting chemotaxis proteins or MCP) by CheR. Also mediates the irreversible deamidation of specific glutamine residues to glutamic acid.</text>
</comment>
<dbReference type="HOGENOM" id="CLU_000445_51_0_9"/>
<dbReference type="SUPFAM" id="SSF52172">
    <property type="entry name" value="CheY-like"/>
    <property type="match status" value="1"/>
</dbReference>
<evidence type="ECO:0000256" key="8">
    <source>
        <dbReference type="PROSITE-ProRule" id="PRU00169"/>
    </source>
</evidence>
<dbReference type="EMBL" id="CP003359">
    <property type="protein sequence ID" value="AGB40962.1"/>
    <property type="molecule type" value="Genomic_DNA"/>
</dbReference>
<proteinExistence type="inferred from homology"/>
<dbReference type="GO" id="GO:0050568">
    <property type="term" value="F:protein-glutamine glutaminase activity"/>
    <property type="evidence" value="ECO:0007669"/>
    <property type="project" value="UniProtKB-UniRule"/>
</dbReference>
<organism evidence="12 13">
    <name type="scientific">Halobacteroides halobius (strain ATCC 35273 / DSM 5150 / MD-1)</name>
    <dbReference type="NCBI Taxonomy" id="748449"/>
    <lineage>
        <taxon>Bacteria</taxon>
        <taxon>Bacillati</taxon>
        <taxon>Bacillota</taxon>
        <taxon>Clostridia</taxon>
        <taxon>Halanaerobiales</taxon>
        <taxon>Halobacteroidaceae</taxon>
        <taxon>Halobacteroides</taxon>
    </lineage>
</organism>
<gene>
    <name evidence="6" type="primary">cheB</name>
    <name evidence="12" type="ordered locus">Halha_1001</name>
</gene>
<dbReference type="AlphaFoldDB" id="L0K6R9"/>
<dbReference type="SMART" id="SM00448">
    <property type="entry name" value="REC"/>
    <property type="match status" value="1"/>
</dbReference>
<dbReference type="Gene3D" id="3.40.50.180">
    <property type="entry name" value="Methylesterase CheB, C-terminal domain"/>
    <property type="match status" value="1"/>
</dbReference>
<dbReference type="PIRSF" id="PIRSF000876">
    <property type="entry name" value="RR_chemtxs_CheB"/>
    <property type="match status" value="1"/>
</dbReference>
<dbReference type="OrthoDB" id="9793421at2"/>
<dbReference type="InterPro" id="IPR000673">
    <property type="entry name" value="Sig_transdc_resp-reg_Me-estase"/>
</dbReference>
<feature type="active site" evidence="6 7">
    <location>
        <position position="209"/>
    </location>
</feature>
<dbReference type="SUPFAM" id="SSF52738">
    <property type="entry name" value="Methylesterase CheB, C-terminal domain"/>
    <property type="match status" value="1"/>
</dbReference>
<dbReference type="Pfam" id="PF00072">
    <property type="entry name" value="Response_reg"/>
    <property type="match status" value="1"/>
</dbReference>
<dbReference type="PROSITE" id="PS50122">
    <property type="entry name" value="CHEB"/>
    <property type="match status" value="1"/>
</dbReference>
<dbReference type="NCBIfam" id="NF001965">
    <property type="entry name" value="PRK00742.1"/>
    <property type="match status" value="1"/>
</dbReference>
<dbReference type="HAMAP" id="MF_00099">
    <property type="entry name" value="CheB_chemtxs"/>
    <property type="match status" value="1"/>
</dbReference>
<dbReference type="GO" id="GO:0008984">
    <property type="term" value="F:protein-glutamate methylesterase activity"/>
    <property type="evidence" value="ECO:0007669"/>
    <property type="project" value="UniProtKB-UniRule"/>
</dbReference>
<feature type="active site" evidence="6 7">
    <location>
        <position position="301"/>
    </location>
</feature>
<dbReference type="EC" id="3.5.1.44" evidence="6"/>
<feature type="compositionally biased region" description="Basic residues" evidence="9">
    <location>
        <begin position="141"/>
        <end position="153"/>
    </location>
</feature>
<feature type="region of interest" description="Disordered" evidence="9">
    <location>
        <begin position="141"/>
        <end position="165"/>
    </location>
</feature>
<dbReference type="Gene3D" id="3.40.50.2300">
    <property type="match status" value="1"/>
</dbReference>
<comment type="domain">
    <text evidence="6">Contains a C-terminal catalytic domain, and an N-terminal region which modulates catalytic activity.</text>
</comment>
<evidence type="ECO:0000256" key="2">
    <source>
        <dbReference type="ARBA" id="ARBA00022500"/>
    </source>
</evidence>
<comment type="similarity">
    <text evidence="6">Belongs to the CheB family.</text>
</comment>
<comment type="function">
    <text evidence="4">May play the central regulatory role in sporulation. It may be an element of the effector pathway responsible for the activation of sporulation genes in response to nutritional stress. Spo0A may act in concert with spo0H (a sigma factor) to control the expression of some genes that are critical to the sporulation process.</text>
</comment>
<dbReference type="PATRIC" id="fig|748449.3.peg.954"/>